<evidence type="ECO:0000256" key="2">
    <source>
        <dbReference type="ARBA" id="ARBA00022723"/>
    </source>
</evidence>
<accession>A0A975BSJ4</accession>
<evidence type="ECO:0000256" key="3">
    <source>
        <dbReference type="ARBA" id="ARBA00023002"/>
    </source>
</evidence>
<organism evidence="7 8">
    <name type="scientific">Desulfonema magnum</name>
    <dbReference type="NCBI Taxonomy" id="45655"/>
    <lineage>
        <taxon>Bacteria</taxon>
        <taxon>Pseudomonadati</taxon>
        <taxon>Thermodesulfobacteriota</taxon>
        <taxon>Desulfobacteria</taxon>
        <taxon>Desulfobacterales</taxon>
        <taxon>Desulfococcaceae</taxon>
        <taxon>Desulfonema</taxon>
    </lineage>
</organism>
<dbReference type="InterPro" id="IPR017900">
    <property type="entry name" value="4Fe4S_Fe_S_CS"/>
</dbReference>
<feature type="domain" description="4Fe-4S ferredoxin-type" evidence="6">
    <location>
        <begin position="59"/>
        <end position="91"/>
    </location>
</feature>
<dbReference type="InterPro" id="IPR009051">
    <property type="entry name" value="Helical_ferredxn"/>
</dbReference>
<dbReference type="SUPFAM" id="SSF46548">
    <property type="entry name" value="alpha-helical ferredoxin"/>
    <property type="match status" value="1"/>
</dbReference>
<evidence type="ECO:0000313" key="8">
    <source>
        <dbReference type="Proteomes" id="UP000663722"/>
    </source>
</evidence>
<dbReference type="GO" id="GO:0046872">
    <property type="term" value="F:metal ion binding"/>
    <property type="evidence" value="ECO:0007669"/>
    <property type="project" value="UniProtKB-KW"/>
</dbReference>
<proteinExistence type="predicted"/>
<dbReference type="Pfam" id="PF13183">
    <property type="entry name" value="Fer4_8"/>
    <property type="match status" value="1"/>
</dbReference>
<dbReference type="AlphaFoldDB" id="A0A975BSJ4"/>
<dbReference type="InterPro" id="IPR051460">
    <property type="entry name" value="HdrC_iron-sulfur_subunit"/>
</dbReference>
<gene>
    <name evidence="7" type="primary">bamD</name>
    <name evidence="7" type="ORF">dnm_070010</name>
</gene>
<dbReference type="PROSITE" id="PS00198">
    <property type="entry name" value="4FE4S_FER_1"/>
    <property type="match status" value="1"/>
</dbReference>
<dbReference type="Pfam" id="PF02754">
    <property type="entry name" value="CCG"/>
    <property type="match status" value="2"/>
</dbReference>
<dbReference type="PROSITE" id="PS51379">
    <property type="entry name" value="4FE4S_FER_2"/>
    <property type="match status" value="1"/>
</dbReference>
<dbReference type="InterPro" id="IPR004017">
    <property type="entry name" value="Cys_rich_dom"/>
</dbReference>
<dbReference type="GO" id="GO:0051539">
    <property type="term" value="F:4 iron, 4 sulfur cluster binding"/>
    <property type="evidence" value="ECO:0007669"/>
    <property type="project" value="UniProtKB-KW"/>
</dbReference>
<sequence>MIKTVETVAPFKEVIDEIKAAGGEIFRLCYQCGKCDSVCPWNRVRTFSMRKIIREATFGLTEIDGEDIWRCTTCGNCVQHCPRGVNQIEIGVSLHRVASEYEVFPASVRSARTARASIISEGNPLQGERKKRAEWAEGLPVKQFAEGMEILYFVGCYFSYDPRMKKVAVATANILNKAGIDFGILGSLENCCGESIRKTGSEELFKRLARENIKTFIENGVKKILVSSPHCYHTFKNEYPEFMVDFEVIHITQYLSELINDGRLEITKAYEKKVTYHDPCYLGRHNDIYEEPRNVLKKIPGLELTEMADSRRDALCCGGGGGRIWMDTPMEERFSDIRLVQANEVGAQVLATSCPYCITNFEESRLNLEYDEVLEIKDITEIIQEVI</sequence>
<evidence type="ECO:0000256" key="4">
    <source>
        <dbReference type="ARBA" id="ARBA00023004"/>
    </source>
</evidence>
<protein>
    <submittedName>
        <fullName evidence="7">Heterodisulfide reductase, subunit B</fullName>
    </submittedName>
</protein>
<keyword evidence="1" id="KW-0004">4Fe-4S</keyword>
<reference evidence="7" key="1">
    <citation type="journal article" date="2021" name="Microb. Physiol.">
        <title>Proteogenomic Insights into the Physiology of Marine, Sulfate-Reducing, Filamentous Desulfonema limicola and Desulfonema magnum.</title>
        <authorList>
            <person name="Schnaars V."/>
            <person name="Wohlbrand L."/>
            <person name="Scheve S."/>
            <person name="Hinrichs C."/>
            <person name="Reinhardt R."/>
            <person name="Rabus R."/>
        </authorList>
    </citation>
    <scope>NUCLEOTIDE SEQUENCE</scope>
    <source>
        <strain evidence="7">4be13</strain>
    </source>
</reference>
<keyword evidence="5" id="KW-0411">Iron-sulfur</keyword>
<evidence type="ECO:0000313" key="7">
    <source>
        <dbReference type="EMBL" id="QTA90937.1"/>
    </source>
</evidence>
<keyword evidence="3" id="KW-0560">Oxidoreductase</keyword>
<dbReference type="PANTHER" id="PTHR43255:SF1">
    <property type="entry name" value="IRON-SULFUR-BINDING OXIDOREDUCTASE FADF-RELATED"/>
    <property type="match status" value="1"/>
</dbReference>
<dbReference type="GO" id="GO:0005886">
    <property type="term" value="C:plasma membrane"/>
    <property type="evidence" value="ECO:0007669"/>
    <property type="project" value="TreeGrafter"/>
</dbReference>
<keyword evidence="2" id="KW-0479">Metal-binding</keyword>
<dbReference type="InterPro" id="IPR017896">
    <property type="entry name" value="4Fe4S_Fe-S-bd"/>
</dbReference>
<evidence type="ECO:0000256" key="5">
    <source>
        <dbReference type="ARBA" id="ARBA00023014"/>
    </source>
</evidence>
<dbReference type="PANTHER" id="PTHR43255">
    <property type="entry name" value="IRON-SULFUR-BINDING OXIDOREDUCTASE FADF-RELATED-RELATED"/>
    <property type="match status" value="1"/>
</dbReference>
<name>A0A975BSJ4_9BACT</name>
<dbReference type="EMBL" id="CP061800">
    <property type="protein sequence ID" value="QTA90937.1"/>
    <property type="molecule type" value="Genomic_DNA"/>
</dbReference>
<dbReference type="Proteomes" id="UP000663722">
    <property type="component" value="Chromosome"/>
</dbReference>
<evidence type="ECO:0000256" key="1">
    <source>
        <dbReference type="ARBA" id="ARBA00022485"/>
    </source>
</evidence>
<dbReference type="KEGG" id="dmm:dnm_070010"/>
<dbReference type="Gene3D" id="1.10.1060.10">
    <property type="entry name" value="Alpha-helical ferredoxin"/>
    <property type="match status" value="1"/>
</dbReference>
<keyword evidence="8" id="KW-1185">Reference proteome</keyword>
<dbReference type="GO" id="GO:0016491">
    <property type="term" value="F:oxidoreductase activity"/>
    <property type="evidence" value="ECO:0007669"/>
    <property type="project" value="UniProtKB-KW"/>
</dbReference>
<keyword evidence="4" id="KW-0408">Iron</keyword>
<evidence type="ECO:0000259" key="6">
    <source>
        <dbReference type="PROSITE" id="PS51379"/>
    </source>
</evidence>